<dbReference type="Gene3D" id="3.20.20.190">
    <property type="entry name" value="Phosphatidylinositol (PI) phosphodiesterase"/>
    <property type="match status" value="1"/>
</dbReference>
<evidence type="ECO:0000256" key="5">
    <source>
        <dbReference type="ARBA" id="ARBA00023136"/>
    </source>
</evidence>
<evidence type="ECO:0000256" key="4">
    <source>
        <dbReference type="ARBA" id="ARBA00022989"/>
    </source>
</evidence>
<dbReference type="InterPro" id="IPR000917">
    <property type="entry name" value="Sulfatase_N"/>
</dbReference>
<reference evidence="9" key="1">
    <citation type="journal article" date="2019" name="Int. J. Syst. Evol. Microbiol.">
        <title>The Global Catalogue of Microorganisms (GCM) 10K type strain sequencing project: providing services to taxonomists for standard genome sequencing and annotation.</title>
        <authorList>
            <consortium name="The Broad Institute Genomics Platform"/>
            <consortium name="The Broad Institute Genome Sequencing Center for Infectious Disease"/>
            <person name="Wu L."/>
            <person name="Ma J."/>
        </authorList>
    </citation>
    <scope>NUCLEOTIDE SEQUENCE [LARGE SCALE GENOMIC DNA]</scope>
    <source>
        <strain evidence="9">KCTC 32141</strain>
    </source>
</reference>
<evidence type="ECO:0000256" key="3">
    <source>
        <dbReference type="ARBA" id="ARBA00022692"/>
    </source>
</evidence>
<dbReference type="PANTHER" id="PTHR47371:SF3">
    <property type="entry name" value="PHOSPHOGLYCEROL TRANSFERASE I"/>
    <property type="match status" value="1"/>
</dbReference>
<keyword evidence="4 6" id="KW-1133">Transmembrane helix</keyword>
<proteinExistence type="predicted"/>
<dbReference type="InterPro" id="IPR050448">
    <property type="entry name" value="OpgB/LTA_synthase_biosynth"/>
</dbReference>
<evidence type="ECO:0000256" key="1">
    <source>
        <dbReference type="ARBA" id="ARBA00004651"/>
    </source>
</evidence>
<evidence type="ECO:0000313" key="9">
    <source>
        <dbReference type="Proteomes" id="UP001597533"/>
    </source>
</evidence>
<feature type="transmembrane region" description="Helical" evidence="6">
    <location>
        <begin position="72"/>
        <end position="93"/>
    </location>
</feature>
<dbReference type="RefSeq" id="WP_183486916.1">
    <property type="nucleotide sequence ID" value="NZ_JBHUOV010000001.1"/>
</dbReference>
<keyword evidence="5 6" id="KW-0472">Membrane</keyword>
<feature type="transmembrane region" description="Helical" evidence="6">
    <location>
        <begin position="28"/>
        <end position="52"/>
    </location>
</feature>
<dbReference type="Proteomes" id="UP001597533">
    <property type="component" value="Unassembled WGS sequence"/>
</dbReference>
<feature type="domain" description="Sulfatase N-terminal" evidence="7">
    <location>
        <begin position="167"/>
        <end position="436"/>
    </location>
</feature>
<keyword evidence="3 6" id="KW-0812">Transmembrane</keyword>
<dbReference type="PANTHER" id="PTHR47371">
    <property type="entry name" value="LIPOTEICHOIC ACID SYNTHASE"/>
    <property type="match status" value="1"/>
</dbReference>
<evidence type="ECO:0000256" key="6">
    <source>
        <dbReference type="SAM" id="Phobius"/>
    </source>
</evidence>
<keyword evidence="2" id="KW-1003">Cell membrane</keyword>
<evidence type="ECO:0000259" key="7">
    <source>
        <dbReference type="Pfam" id="PF00884"/>
    </source>
</evidence>
<feature type="transmembrane region" description="Helical" evidence="6">
    <location>
        <begin position="105"/>
        <end position="124"/>
    </location>
</feature>
<protein>
    <submittedName>
        <fullName evidence="8">Sulfatase-like hydrolase/transferase</fullName>
    </submittedName>
</protein>
<keyword evidence="9" id="KW-1185">Reference proteome</keyword>
<dbReference type="Gene3D" id="3.40.720.10">
    <property type="entry name" value="Alkaline Phosphatase, subunit A"/>
    <property type="match status" value="1"/>
</dbReference>
<dbReference type="EMBL" id="JBHUOV010000001">
    <property type="protein sequence ID" value="MFD2823286.1"/>
    <property type="molecule type" value="Genomic_DNA"/>
</dbReference>
<evidence type="ECO:0000256" key="2">
    <source>
        <dbReference type="ARBA" id="ARBA00022475"/>
    </source>
</evidence>
<feature type="transmembrane region" description="Helical" evidence="6">
    <location>
        <begin position="6"/>
        <end position="21"/>
    </location>
</feature>
<dbReference type="InterPro" id="IPR017946">
    <property type="entry name" value="PLC-like_Pdiesterase_TIM-brl"/>
</dbReference>
<dbReference type="Pfam" id="PF00884">
    <property type="entry name" value="Sulfatase"/>
    <property type="match status" value="1"/>
</dbReference>
<organism evidence="8 9">
    <name type="scientific">Lacinutrix iliipiscaria</name>
    <dbReference type="NCBI Taxonomy" id="1230532"/>
    <lineage>
        <taxon>Bacteria</taxon>
        <taxon>Pseudomonadati</taxon>
        <taxon>Bacteroidota</taxon>
        <taxon>Flavobacteriia</taxon>
        <taxon>Flavobacteriales</taxon>
        <taxon>Flavobacteriaceae</taxon>
        <taxon>Lacinutrix</taxon>
    </lineage>
</organism>
<accession>A0ABW5WPX7</accession>
<dbReference type="InterPro" id="IPR017850">
    <property type="entry name" value="Alkaline_phosphatase_core_sf"/>
</dbReference>
<gene>
    <name evidence="8" type="ORF">ACFS5M_06370</name>
</gene>
<comment type="caution">
    <text evidence="8">The sequence shown here is derived from an EMBL/GenBank/DDBJ whole genome shotgun (WGS) entry which is preliminary data.</text>
</comment>
<sequence>MFEWFQIVVLFFFSISILLLISHKIFRLIFAVLFSVFISLQCFSIYFGGSLIDLKFYKHLNFNDILLSIPFLWKQSITLLILILLFTLLFVFLHKRLIDKSKKIVLIPLAIISLVLMSFSDGVFNNLFQIIKLNNVSDQSLNSSLEALNINPKDYVYSDAIKAEKGKNIIIISLESFEKGFLGQKFKNTTPHLQRLKNDYSFFSMNQGDGSYWTSASMYTYITGVPMFFKGLGNEIFQNAVEAKLTGISHVLDKAGYEQLYLLGNPKFSGMSDLLNTYKINNFPQSYYNKKYGEASFGLHDYDLFNEAKEQVLTLKDNPKPFALYLSTISTHFPNGFYDKRMEKHIEKKESDFEFMVASVDYMLNDFIQFLETQGVLENTIFYIFPDHLLMGGNSEVVDKMDERKLFVLTNAERKKITSSNTEPIEQIDLPKFILDGAEIKHNAKFLVDFIVGDKQKYIENNEEKLLALNEASIRVDGFDEDFKITLKSFSDTLQTNSIKLKSHHKSLTFETDKFAIQDYRYHTFIFDDHMRVSHKKSNGKNFIYRAFEDKVNVLLDIDSTKINVFIRKGNGISKAKQYARNEIEILKSDFEDLKLIEAYGFESKKMIDNNFFKINNAGGTLFLSSSLQPELTSLKLDDEVLNHKRGLNLIVLDNPYEIENYDTHNGDKVIERFINRIKKLKANTSDFVIVSDNPVGFDSEHHQNELKALGLPKLAHIRYQQPYICYSESGVNIENVSTRTLSIQVNINNNQSDEFKNKLSRLKNDKNRFIAHAAGEIDGLTYTNSLEALDLNYAKGFRLFELDIIKTSDDKFVAAHDWRKWNRDNGFKKTTPVTHETFMATKIKDRFTPLSMQEINDWFAHHQDAILITDKVNSPKAFAELFVDKNRLIMELFSVKAVKEARENGVKFLAAPKVFRGMNSHQKLKFISENKIDYMSVSRKSINNNNKAFYKKLKSLGVKLYAYHVNFENWKDEKYVFLNEMDFIYGFYADRWFE</sequence>
<name>A0ABW5WPX7_9FLAO</name>
<dbReference type="SUPFAM" id="SSF53649">
    <property type="entry name" value="Alkaline phosphatase-like"/>
    <property type="match status" value="1"/>
</dbReference>
<evidence type="ECO:0000313" key="8">
    <source>
        <dbReference type="EMBL" id="MFD2823286.1"/>
    </source>
</evidence>
<dbReference type="SUPFAM" id="SSF51695">
    <property type="entry name" value="PLC-like phosphodiesterases"/>
    <property type="match status" value="1"/>
</dbReference>
<comment type="subcellular location">
    <subcellularLocation>
        <location evidence="1">Cell membrane</location>
        <topology evidence="1">Multi-pass membrane protein</topology>
    </subcellularLocation>
</comment>